<comment type="function">
    <text evidence="10">A helicase/nuclease that prepares dsDNA breaks (DSB) for recombinational DNA repair. Binds to DSBs and unwinds DNA via a highly rapid and processive ATP-dependent bidirectional helicase activity. Unwinds dsDNA until it encounters a Chi (crossover hotspot instigator) sequence from the 3' direction. Cuts ssDNA a few nucleotides 3' to the Chi site. The properties and activities of the enzyme are changed at Chi. The Chi-altered holoenzyme produces a long 3'-ssDNA overhang and facilitates RecA-binding to the ssDNA for homologous DNA recombination and repair. Holoenzyme degrades any linearized DNA that is unable to undergo homologous recombination. In the holoenzyme this subunit recognizes the wild-type Chi sequence, and when added to isolated RecB increases its ATP-dependent helicase processivity.</text>
</comment>
<dbReference type="InterPro" id="IPR027417">
    <property type="entry name" value="P-loop_NTPase"/>
</dbReference>
<keyword evidence="4 10" id="KW-0378">Hydrolase</keyword>
<dbReference type="SUPFAM" id="SSF52980">
    <property type="entry name" value="Restriction endonuclease-like"/>
    <property type="match status" value="1"/>
</dbReference>
<keyword evidence="6 10" id="KW-0269">Exonuclease</keyword>
<keyword evidence="3 10" id="KW-0227">DNA damage</keyword>
<feature type="compositionally biased region" description="Basic and acidic residues" evidence="11">
    <location>
        <begin position="1"/>
        <end position="22"/>
    </location>
</feature>
<protein>
    <recommendedName>
        <fullName evidence="10">RecBCD enzyme subunit RecC</fullName>
    </recommendedName>
    <alternativeName>
        <fullName evidence="10">Exonuclease V subunit RecC</fullName>
        <shortName evidence="10">ExoV subunit RecC</shortName>
    </alternativeName>
    <alternativeName>
        <fullName evidence="10">Helicase/nuclease RecBCD subunit RecC</fullName>
    </alternativeName>
</protein>
<dbReference type="Proteomes" id="UP000000485">
    <property type="component" value="Chromosome"/>
</dbReference>
<keyword evidence="8 10" id="KW-0238">DNA-binding</keyword>
<dbReference type="EMBL" id="CP002665">
    <property type="protein sequence ID" value="AEI12764.1"/>
    <property type="molecule type" value="Genomic_DNA"/>
</dbReference>
<evidence type="ECO:0000256" key="9">
    <source>
        <dbReference type="ARBA" id="ARBA00023204"/>
    </source>
</evidence>
<dbReference type="Pfam" id="PF17946">
    <property type="entry name" value="RecC_C"/>
    <property type="match status" value="1"/>
</dbReference>
<evidence type="ECO:0000256" key="11">
    <source>
        <dbReference type="SAM" id="MobiDB-lite"/>
    </source>
</evidence>
<evidence type="ECO:0000256" key="6">
    <source>
        <dbReference type="ARBA" id="ARBA00022839"/>
    </source>
</evidence>
<evidence type="ECO:0000256" key="2">
    <source>
        <dbReference type="ARBA" id="ARBA00022741"/>
    </source>
</evidence>
<evidence type="ECO:0000256" key="5">
    <source>
        <dbReference type="ARBA" id="ARBA00022806"/>
    </source>
</evidence>
<feature type="region of interest" description="Disordered" evidence="11">
    <location>
        <begin position="824"/>
        <end position="844"/>
    </location>
</feature>
<dbReference type="GO" id="GO:0005524">
    <property type="term" value="F:ATP binding"/>
    <property type="evidence" value="ECO:0007669"/>
    <property type="project" value="UniProtKB-UniRule"/>
</dbReference>
<dbReference type="InterPro" id="IPR011335">
    <property type="entry name" value="Restrct_endonuc-II-like"/>
</dbReference>
<gene>
    <name evidence="10" type="primary">recC</name>
    <name evidence="13" type="ordered locus">Celgi_2264</name>
</gene>
<comment type="subunit">
    <text evidence="10">Heterotrimer of RecB, RecC and RecD. All subunits contribute to DNA-binding.</text>
</comment>
<name>F8A106_CELGA</name>
<reference evidence="14" key="1">
    <citation type="submission" date="2011-04" db="EMBL/GenBank/DDBJ databases">
        <title>Complete sequence of Cellvibrio gilvus ATCC 13127.</title>
        <authorList>
            <person name="Lucas S."/>
            <person name="Han J."/>
            <person name="Lapidus A."/>
            <person name="Cheng J.-F."/>
            <person name="Goodwin L."/>
            <person name="Pitluck S."/>
            <person name="Peters L."/>
            <person name="Munk A."/>
            <person name="Detter J.C."/>
            <person name="Han C."/>
            <person name="Tapia R."/>
            <person name="Land M."/>
            <person name="Hauser L."/>
            <person name="Kyrpides N."/>
            <person name="Ivanova N."/>
            <person name="Ovchinnikova G."/>
            <person name="Pagani I."/>
            <person name="Mead D."/>
            <person name="Brumm P."/>
            <person name="Woyke T."/>
        </authorList>
    </citation>
    <scope>NUCLEOTIDE SEQUENCE [LARGE SCALE GENOMIC DNA]</scope>
    <source>
        <strain evidence="14">ATCC 13127 / NRRL B-14078</strain>
    </source>
</reference>
<dbReference type="InterPro" id="IPR013986">
    <property type="entry name" value="DExx_box_DNA_helicase_dom_sf"/>
</dbReference>
<dbReference type="KEGG" id="cga:Celgi_2264"/>
<evidence type="ECO:0000313" key="13">
    <source>
        <dbReference type="EMBL" id="AEI12764.1"/>
    </source>
</evidence>
<dbReference type="Gene3D" id="1.10.10.160">
    <property type="match status" value="1"/>
</dbReference>
<dbReference type="PANTHER" id="PTHR30591">
    <property type="entry name" value="RECBCD ENZYME SUBUNIT RECC"/>
    <property type="match status" value="1"/>
</dbReference>
<dbReference type="Gene3D" id="3.40.50.10930">
    <property type="match status" value="1"/>
</dbReference>
<dbReference type="InterPro" id="IPR006697">
    <property type="entry name" value="RecC"/>
</dbReference>
<dbReference type="Gene3D" id="1.10.10.990">
    <property type="match status" value="1"/>
</dbReference>
<dbReference type="NCBIfam" id="TIGR01450">
    <property type="entry name" value="recC"/>
    <property type="match status" value="1"/>
</dbReference>
<dbReference type="Gene3D" id="3.40.50.300">
    <property type="entry name" value="P-loop containing nucleotide triphosphate hydrolases"/>
    <property type="match status" value="2"/>
</dbReference>
<evidence type="ECO:0000313" key="14">
    <source>
        <dbReference type="Proteomes" id="UP000000485"/>
    </source>
</evidence>
<keyword evidence="9 10" id="KW-0234">DNA repair</keyword>
<comment type="similarity">
    <text evidence="10">Belongs to the RecC family.</text>
</comment>
<accession>F8A106</accession>
<evidence type="ECO:0000259" key="12">
    <source>
        <dbReference type="Pfam" id="PF17946"/>
    </source>
</evidence>
<evidence type="ECO:0000256" key="7">
    <source>
        <dbReference type="ARBA" id="ARBA00022840"/>
    </source>
</evidence>
<keyword evidence="14" id="KW-1185">Reference proteome</keyword>
<dbReference type="GO" id="GO:0008854">
    <property type="term" value="F:exodeoxyribonuclease V activity"/>
    <property type="evidence" value="ECO:0007669"/>
    <property type="project" value="InterPro"/>
</dbReference>
<evidence type="ECO:0000256" key="4">
    <source>
        <dbReference type="ARBA" id="ARBA00022801"/>
    </source>
</evidence>
<keyword evidence="5 10" id="KW-0347">Helicase</keyword>
<dbReference type="AlphaFoldDB" id="F8A106"/>
<proteinExistence type="inferred from homology"/>
<feature type="domain" description="RecC C-terminal" evidence="12">
    <location>
        <begin position="848"/>
        <end position="1083"/>
    </location>
</feature>
<keyword evidence="7 10" id="KW-0067">ATP-binding</keyword>
<dbReference type="GO" id="GO:0000724">
    <property type="term" value="P:double-strand break repair via homologous recombination"/>
    <property type="evidence" value="ECO:0007669"/>
    <property type="project" value="UniProtKB-UniRule"/>
</dbReference>
<dbReference type="PIRSF" id="PIRSF000980">
    <property type="entry name" value="RecC"/>
    <property type="match status" value="1"/>
</dbReference>
<keyword evidence="1 10" id="KW-0540">Nuclease</keyword>
<comment type="miscellaneous">
    <text evidence="10">In the RecBCD complex, RecB has a slow 3'-5' helicase, an exonuclease activity and loads RecA onto ssDNA, RecD has a fast 5'-3' helicase activity, while RecC stimulates the ATPase and processivity of the RecB helicase and contributes to recognition of the Chi site.</text>
</comment>
<dbReference type="GO" id="GO:0003677">
    <property type="term" value="F:DNA binding"/>
    <property type="evidence" value="ECO:0007669"/>
    <property type="project" value="UniProtKB-UniRule"/>
</dbReference>
<evidence type="ECO:0000256" key="10">
    <source>
        <dbReference type="HAMAP-Rule" id="MF_01486"/>
    </source>
</evidence>
<evidence type="ECO:0000256" key="8">
    <source>
        <dbReference type="ARBA" id="ARBA00023125"/>
    </source>
</evidence>
<evidence type="ECO:0000256" key="1">
    <source>
        <dbReference type="ARBA" id="ARBA00022722"/>
    </source>
</evidence>
<sequence length="1173" mass="124888">MRDVEETADDGERARAAQRTDPRPAGLHVHVAERADALVEALAAELAAPPDDPFAEDLVAVPTRGVERWVAQRLAHRLGVGAAPGAGDGVCAHVRFASPARVVAQVLAGVTGVEREQDPWRAESVVWDVLEILDERAGEPWLATVARHVGAVPGAGSRDGDDDEVRAGRRFHLAQRLAHLLTAYDARRPALVRSWTAGGDDDGTGQPLAPDLAWQPVLWRALVDRLGPPPAVRLEDAAARLVADPGLVDLPPRLHVFGPTALPAGHLRVLSALAHARDVHLWLPQPSLALWSAVGPVVGDVRRRELPAPARHPLLRSMATDATELAARVGALAAHITHVPAPPPRATVLGALQARVRADTPADGARPADDRVPVAPGDRSVQVHACHGRSRQVEVLRDVVVGLLADDPTLEPRDVLVMCPDVEAFAPLVHAVLGPAPDVAGDQDVPDHPGRTLRVRIADRSPARTNPVLAVLETLLGLADSRVTASAVVDLAGAAPVRRRFAFDDDALDRLRAWALESGVHWGEDVGRRARFRLGAVAQGTWSAALDRLLLGVTMAEQDARFVGAVLPIDDVGSSDVALVGRVAEMLDRLAAVLADLTGAHPAAYWCDVLDRALTLLTAVEPAHRWQELEAAQVLTAVRTQSAGRETLLRLPDVVALVRPRLAGRPTRAGFRTGALTVCSMAPMRAVPHRVVVLLGMDDGAFPRAGRRDGDDVLARDPMVGEHDRRQEDRQLFLDAVMAATDHLVVLHTGADERTGARRPPCVPVGELLDAVDDAVTLPGGARGALVVEHPLQPVDPRVFTPGALGRPGPFGFDALDLTAARTAAGPREPAGPLVTEPLPPDDGSAPDHDLDDLIAVLQHPPRAFVVQRLGARLPRDTPQLDDRMPLAPDALTRWGVGDRLLSAALDGADLADVAAAERRRGHLPPRDLGAAALDEIVAQARAILETARPLLAAPHESRDVRIALAGGEVTGTVRGVRGHRLVNVVYSRLAPKHLIATWVQLLALSAGTVPPPAAGPGSAAERVRVALTIGRGAGDAAVSVLRAPEPEHAAELLTDLLAVHDEALQAPVPLLTRTSHAYAAARWERGSTREATQAARRALGSLDDAESGRGGFERVDPYHVLAWGDGFELDDLLGEPTPLDRALRPDEPTRFGALASRVWRALLEHERYEEAP</sequence>
<dbReference type="GO" id="GO:0009338">
    <property type="term" value="C:exodeoxyribonuclease V complex"/>
    <property type="evidence" value="ECO:0007669"/>
    <property type="project" value="InterPro"/>
</dbReference>
<dbReference type="STRING" id="593907.Celgi_2264"/>
<evidence type="ECO:0000256" key="3">
    <source>
        <dbReference type="ARBA" id="ARBA00022763"/>
    </source>
</evidence>
<dbReference type="PANTHER" id="PTHR30591:SF1">
    <property type="entry name" value="RECBCD ENZYME SUBUNIT RECC"/>
    <property type="match status" value="1"/>
</dbReference>
<dbReference type="HAMAP" id="MF_01486">
    <property type="entry name" value="RecC"/>
    <property type="match status" value="1"/>
</dbReference>
<dbReference type="eggNOG" id="COG1330">
    <property type="taxonomic scope" value="Bacteria"/>
</dbReference>
<feature type="region of interest" description="Disordered" evidence="11">
    <location>
        <begin position="1"/>
        <end position="24"/>
    </location>
</feature>
<dbReference type="GO" id="GO:0003678">
    <property type="term" value="F:DNA helicase activity"/>
    <property type="evidence" value="ECO:0007669"/>
    <property type="project" value="UniProtKB-UniRule"/>
</dbReference>
<keyword evidence="2 10" id="KW-0547">Nucleotide-binding</keyword>
<organism evidence="13 14">
    <name type="scientific">Cellulomonas gilvus (strain ATCC 13127 / NRRL B-14078)</name>
    <name type="common">Cellvibrio gilvus</name>
    <dbReference type="NCBI Taxonomy" id="593907"/>
    <lineage>
        <taxon>Bacteria</taxon>
        <taxon>Bacillati</taxon>
        <taxon>Actinomycetota</taxon>
        <taxon>Actinomycetes</taxon>
        <taxon>Micrococcales</taxon>
        <taxon>Cellulomonadaceae</taxon>
        <taxon>Cellulomonas</taxon>
    </lineage>
</organism>
<dbReference type="Pfam" id="PF04257">
    <property type="entry name" value="Exonuc_V_gamma"/>
    <property type="match status" value="1"/>
</dbReference>
<dbReference type="InterPro" id="IPR041500">
    <property type="entry name" value="RecC_C"/>
</dbReference>
<dbReference type="SUPFAM" id="SSF52540">
    <property type="entry name" value="P-loop containing nucleoside triphosphate hydrolases"/>
    <property type="match status" value="2"/>
</dbReference>
<dbReference type="HOGENOM" id="CLU_007513_1_0_11"/>